<evidence type="ECO:0000313" key="2">
    <source>
        <dbReference type="Proteomes" id="UP000276133"/>
    </source>
</evidence>
<reference evidence="1 2" key="1">
    <citation type="journal article" date="2018" name="Sci. Rep.">
        <title>Genomic signatures of local adaptation to the degree of environmental predictability in rotifers.</title>
        <authorList>
            <person name="Franch-Gras L."/>
            <person name="Hahn C."/>
            <person name="Garcia-Roger E.M."/>
            <person name="Carmona M.J."/>
            <person name="Serra M."/>
            <person name="Gomez A."/>
        </authorList>
    </citation>
    <scope>NUCLEOTIDE SEQUENCE [LARGE SCALE GENOMIC DNA]</scope>
    <source>
        <strain evidence="1">HYR1</strain>
    </source>
</reference>
<gene>
    <name evidence="1" type="ORF">BpHYR1_049523</name>
</gene>
<comment type="caution">
    <text evidence="1">The sequence shown here is derived from an EMBL/GenBank/DDBJ whole genome shotgun (WGS) entry which is preliminary data.</text>
</comment>
<proteinExistence type="predicted"/>
<sequence length="195" mass="22549">MFSIPSLNPISNKRSASSNIKTSMLFKCFLSNVEFCLVSKSSNRPTVATIIFAPLVSKFFKSSLTLLPPTNKVLVNVPIFEMNTLTTSSCNCFDDHVFMLLRKNWNYNTLNRCHFVKLQFFSYDIEYLRIQKVGPFVARKFKMATLYKNLIFELNLICILENLSKDNQGTKLHNLNILQFHCELTLDTELQINKK</sequence>
<keyword evidence="2" id="KW-1185">Reference proteome</keyword>
<name>A0A3M7REK3_BRAPC</name>
<dbReference type="Proteomes" id="UP000276133">
    <property type="component" value="Unassembled WGS sequence"/>
</dbReference>
<dbReference type="AlphaFoldDB" id="A0A3M7REK3"/>
<dbReference type="EMBL" id="REGN01003574">
    <property type="protein sequence ID" value="RNA21864.1"/>
    <property type="molecule type" value="Genomic_DNA"/>
</dbReference>
<organism evidence="1 2">
    <name type="scientific">Brachionus plicatilis</name>
    <name type="common">Marine rotifer</name>
    <name type="synonym">Brachionus muelleri</name>
    <dbReference type="NCBI Taxonomy" id="10195"/>
    <lineage>
        <taxon>Eukaryota</taxon>
        <taxon>Metazoa</taxon>
        <taxon>Spiralia</taxon>
        <taxon>Gnathifera</taxon>
        <taxon>Rotifera</taxon>
        <taxon>Eurotatoria</taxon>
        <taxon>Monogononta</taxon>
        <taxon>Pseudotrocha</taxon>
        <taxon>Ploima</taxon>
        <taxon>Brachionidae</taxon>
        <taxon>Brachionus</taxon>
    </lineage>
</organism>
<accession>A0A3M7REK3</accession>
<evidence type="ECO:0000313" key="1">
    <source>
        <dbReference type="EMBL" id="RNA21864.1"/>
    </source>
</evidence>
<protein>
    <submittedName>
        <fullName evidence="1">Uncharacterized protein</fullName>
    </submittedName>
</protein>